<sequence>MKDKIVLIVGGSGGIGEACARTFAKGGATVVLAARDQERAESIAKEINESGKEAYVIGVEVTDLSSVSNMVREITQDLGPIDVLVNAFGTAVIQPLLDIKPDDAKEMFETNIFGTFLVTQTVVRYMATEKKGRVVMFPGSVGKYPMKNSSVYSASKFAVTGFTKSLIKEHQRSGVKFTLMHLGGVDTPMWDSPKVDMRVRKDKMLTPEEVGKAVYYAANQPEDSVLNEMVLQPESHQMV</sequence>
<dbReference type="Proteomes" id="UP001207918">
    <property type="component" value="Unassembled WGS sequence"/>
</dbReference>
<protein>
    <submittedName>
        <fullName evidence="5">SDR family oxidoreductase</fullName>
    </submittedName>
</protein>
<name>A0ABT3PJ80_9BACT</name>
<dbReference type="InterPro" id="IPR036291">
    <property type="entry name" value="NAD(P)-bd_dom_sf"/>
</dbReference>
<dbReference type="EMBL" id="JAGGJA010000002">
    <property type="protein sequence ID" value="MCW9705959.1"/>
    <property type="molecule type" value="Genomic_DNA"/>
</dbReference>
<evidence type="ECO:0000256" key="2">
    <source>
        <dbReference type="ARBA" id="ARBA00023002"/>
    </source>
</evidence>
<evidence type="ECO:0000256" key="3">
    <source>
        <dbReference type="RuleBase" id="RU000363"/>
    </source>
</evidence>
<dbReference type="PANTHER" id="PTHR44196:SF1">
    <property type="entry name" value="DEHYDROGENASE_REDUCTASE SDR FAMILY MEMBER 7B"/>
    <property type="match status" value="1"/>
</dbReference>
<keyword evidence="2" id="KW-0560">Oxidoreductase</keyword>
<gene>
    <name evidence="5" type="ORF">J6I44_03810</name>
</gene>
<dbReference type="CDD" id="cd05233">
    <property type="entry name" value="SDR_c"/>
    <property type="match status" value="1"/>
</dbReference>
<dbReference type="InterPro" id="IPR002347">
    <property type="entry name" value="SDR_fam"/>
</dbReference>
<dbReference type="PRINTS" id="PR00080">
    <property type="entry name" value="SDRFAMILY"/>
</dbReference>
<evidence type="ECO:0000313" key="6">
    <source>
        <dbReference type="Proteomes" id="UP001207918"/>
    </source>
</evidence>
<dbReference type="Gene3D" id="3.40.50.720">
    <property type="entry name" value="NAD(P)-binding Rossmann-like Domain"/>
    <property type="match status" value="1"/>
</dbReference>
<feature type="domain" description="Ketoreductase" evidence="4">
    <location>
        <begin position="4"/>
        <end position="193"/>
    </location>
</feature>
<evidence type="ECO:0000259" key="4">
    <source>
        <dbReference type="SMART" id="SM00822"/>
    </source>
</evidence>
<dbReference type="PANTHER" id="PTHR44196">
    <property type="entry name" value="DEHYDROGENASE/REDUCTASE SDR FAMILY MEMBER 7B"/>
    <property type="match status" value="1"/>
</dbReference>
<dbReference type="Pfam" id="PF00106">
    <property type="entry name" value="adh_short"/>
    <property type="match status" value="1"/>
</dbReference>
<reference evidence="5 6" key="1">
    <citation type="submission" date="2021-03" db="EMBL/GenBank/DDBJ databases">
        <title>Aliifodinibius sp. nov., a new bacterium isolated from saline soil.</title>
        <authorList>
            <person name="Galisteo C."/>
            <person name="De La Haba R."/>
            <person name="Sanchez-Porro C."/>
            <person name="Ventosa A."/>
        </authorList>
    </citation>
    <scope>NUCLEOTIDE SEQUENCE [LARGE SCALE GENOMIC DNA]</scope>
    <source>
        <strain evidence="5 6">1BSP15-2V2</strain>
    </source>
</reference>
<dbReference type="PRINTS" id="PR00081">
    <property type="entry name" value="GDHRDH"/>
</dbReference>
<evidence type="ECO:0000313" key="5">
    <source>
        <dbReference type="EMBL" id="MCW9705959.1"/>
    </source>
</evidence>
<comment type="caution">
    <text evidence="5">The sequence shown here is derived from an EMBL/GenBank/DDBJ whole genome shotgun (WGS) entry which is preliminary data.</text>
</comment>
<evidence type="ECO:0000256" key="1">
    <source>
        <dbReference type="ARBA" id="ARBA00006484"/>
    </source>
</evidence>
<proteinExistence type="inferred from homology"/>
<comment type="similarity">
    <text evidence="1 3">Belongs to the short-chain dehydrogenases/reductases (SDR) family.</text>
</comment>
<organism evidence="5 6">
    <name type="scientific">Fodinibius salsisoli</name>
    <dbReference type="NCBI Taxonomy" id="2820877"/>
    <lineage>
        <taxon>Bacteria</taxon>
        <taxon>Pseudomonadati</taxon>
        <taxon>Balneolota</taxon>
        <taxon>Balneolia</taxon>
        <taxon>Balneolales</taxon>
        <taxon>Balneolaceae</taxon>
        <taxon>Fodinibius</taxon>
    </lineage>
</organism>
<dbReference type="RefSeq" id="WP_265764656.1">
    <property type="nucleotide sequence ID" value="NZ_JAGGJA010000002.1"/>
</dbReference>
<dbReference type="SMART" id="SM00822">
    <property type="entry name" value="PKS_KR"/>
    <property type="match status" value="1"/>
</dbReference>
<dbReference type="SUPFAM" id="SSF51735">
    <property type="entry name" value="NAD(P)-binding Rossmann-fold domains"/>
    <property type="match status" value="1"/>
</dbReference>
<keyword evidence="6" id="KW-1185">Reference proteome</keyword>
<dbReference type="InterPro" id="IPR057326">
    <property type="entry name" value="KR_dom"/>
</dbReference>
<accession>A0ABT3PJ80</accession>